<dbReference type="SUPFAM" id="SSF49313">
    <property type="entry name" value="Cadherin-like"/>
    <property type="match status" value="2"/>
</dbReference>
<dbReference type="GO" id="GO:0016020">
    <property type="term" value="C:membrane"/>
    <property type="evidence" value="ECO:0007669"/>
    <property type="project" value="InterPro"/>
</dbReference>
<dbReference type="Proteomes" id="UP000035579">
    <property type="component" value="Chromosome"/>
</dbReference>
<dbReference type="Pfam" id="PF05345">
    <property type="entry name" value="He_PIG"/>
    <property type="match status" value="2"/>
</dbReference>
<dbReference type="KEGG" id="age:AA314_01313"/>
<evidence type="ECO:0000313" key="1">
    <source>
        <dbReference type="EMBL" id="AKI99686.1"/>
    </source>
</evidence>
<evidence type="ECO:0000313" key="4">
    <source>
        <dbReference type="Proteomes" id="UP000256345"/>
    </source>
</evidence>
<accession>A0AAC8TB78</accession>
<dbReference type="EMBL" id="CP011509">
    <property type="protein sequence ID" value="AKI99686.1"/>
    <property type="molecule type" value="Genomic_DNA"/>
</dbReference>
<name>A0AAC8TB78_9BACT</name>
<dbReference type="RefSeq" id="WP_053066154.1">
    <property type="nucleotide sequence ID" value="NZ_CP011509.1"/>
</dbReference>
<reference evidence="1 3" key="1">
    <citation type="submission" date="2015-05" db="EMBL/GenBank/DDBJ databases">
        <title>Genome assembly of Archangium gephyra DSM 2261.</title>
        <authorList>
            <person name="Sharma G."/>
            <person name="Subramanian S."/>
        </authorList>
    </citation>
    <scope>NUCLEOTIDE SEQUENCE [LARGE SCALE GENOMIC DNA]</scope>
    <source>
        <strain evidence="1 3">DSM 2261</strain>
    </source>
</reference>
<dbReference type="InterPro" id="IPR013783">
    <property type="entry name" value="Ig-like_fold"/>
</dbReference>
<reference evidence="2 4" key="2">
    <citation type="submission" date="2018-08" db="EMBL/GenBank/DDBJ databases">
        <title>Genomic Encyclopedia of Archaeal and Bacterial Type Strains, Phase II (KMG-II): from individual species to whole genera.</title>
        <authorList>
            <person name="Goeker M."/>
        </authorList>
    </citation>
    <scope>NUCLEOTIDE SEQUENCE [LARGE SCALE GENOMIC DNA]</scope>
    <source>
        <strain evidence="2 4">DSM 2261</strain>
    </source>
</reference>
<dbReference type="Gene3D" id="2.60.40.10">
    <property type="entry name" value="Immunoglobulins"/>
    <property type="match status" value="3"/>
</dbReference>
<organism evidence="1 3">
    <name type="scientific">Archangium gephyra</name>
    <dbReference type="NCBI Taxonomy" id="48"/>
    <lineage>
        <taxon>Bacteria</taxon>
        <taxon>Pseudomonadati</taxon>
        <taxon>Myxococcota</taxon>
        <taxon>Myxococcia</taxon>
        <taxon>Myxococcales</taxon>
        <taxon>Cystobacterineae</taxon>
        <taxon>Archangiaceae</taxon>
        <taxon>Archangium</taxon>
    </lineage>
</organism>
<sequence>MRQGLTWLGLAVLLGVVTCTGGACTFQPNLSRFPACDAQGACASGWTCLAAEGVCLPDCGERGPCTGEEPSGMGTDGGTGADGGDPDAGPAQLVLIPDGPGPGTETVSYFHRFQVNGGTPPYTFSTTGELPPGLSFDTQRGELSGKPLTAGDSSFTVEVVDQGAEPQRSSQQFSVRIRPVLHLAGPDVLAYFESGKDYVETLSATGGKPPYTFELSSGALPPGIVLRGNGKLDGAAYAGTGTPPFEVRVTDSDEPPQSRVRRLQLTSIACSGSEVCIKSSALPDARVGSAYTHSLQSTPTSVTWTWKRVSATLPPGLALNAETGVLSGTPTQAGLYEFNVTATAGGLLPPSPSTLTVRLTVY</sequence>
<dbReference type="AlphaFoldDB" id="A0AAC8TB78"/>
<gene>
    <name evidence="1" type="ORF">AA314_01313</name>
    <name evidence="2" type="ORF">ATI61_109121</name>
</gene>
<evidence type="ECO:0000313" key="3">
    <source>
        <dbReference type="Proteomes" id="UP000035579"/>
    </source>
</evidence>
<dbReference type="EMBL" id="QUMU01000009">
    <property type="protein sequence ID" value="REG27784.1"/>
    <property type="molecule type" value="Genomic_DNA"/>
</dbReference>
<dbReference type="Proteomes" id="UP000256345">
    <property type="component" value="Unassembled WGS sequence"/>
</dbReference>
<dbReference type="GO" id="GO:0005509">
    <property type="term" value="F:calcium ion binding"/>
    <property type="evidence" value="ECO:0007669"/>
    <property type="project" value="InterPro"/>
</dbReference>
<protein>
    <submittedName>
        <fullName evidence="1">Fibronectin type III domain protein</fullName>
    </submittedName>
    <submittedName>
        <fullName evidence="2">Ig domain-containing protein</fullName>
    </submittedName>
</protein>
<dbReference type="PROSITE" id="PS51257">
    <property type="entry name" value="PROKAR_LIPOPROTEIN"/>
    <property type="match status" value="1"/>
</dbReference>
<proteinExistence type="predicted"/>
<dbReference type="InterPro" id="IPR015919">
    <property type="entry name" value="Cadherin-like_sf"/>
</dbReference>
<evidence type="ECO:0000313" key="2">
    <source>
        <dbReference type="EMBL" id="REG27784.1"/>
    </source>
</evidence>
<keyword evidence="4" id="KW-1185">Reference proteome</keyword>